<proteinExistence type="predicted"/>
<keyword evidence="2" id="KW-0812">Transmembrane</keyword>
<dbReference type="EMBL" id="JAUTBF010000001">
    <property type="protein sequence ID" value="MDQ1124897.1"/>
    <property type="molecule type" value="Genomic_DNA"/>
</dbReference>
<sequence>MGNLFDRLTGRAERRVSQRSETPARDAPTPLSDRPPGPADELLPIKLGRALLDARWQADPSYKSMVTRHTWIVGLAVLLFLGAIASALLIPSEVISGPMVGVLAGLAVVVAYAAGLYVFWDRARRRRVFQALVAMGMAGQLQERERDLAQSGEPLSLAALWSVTQERIEYYHQIVTTQSEVSFRNGAITSYLGLGLLLTLAVVAIFAAGNLATSITIGVLGAVGAALSGYLGATFIKLHTESSAQLREFFSQPVEFSRLLGAERLIESLPPTERAESVQLVIRAMMGDD</sequence>
<reference evidence="3 4" key="1">
    <citation type="submission" date="2023-07" db="EMBL/GenBank/DDBJ databases">
        <title>Functional and genomic diversity of the sorghum phyllosphere microbiome.</title>
        <authorList>
            <person name="Shade A."/>
        </authorList>
    </citation>
    <scope>NUCLEOTIDE SEQUENCE [LARGE SCALE GENOMIC DNA]</scope>
    <source>
        <strain evidence="3 4">SORGH_AS_1207</strain>
    </source>
</reference>
<feature type="transmembrane region" description="Helical" evidence="2">
    <location>
        <begin position="71"/>
        <end position="90"/>
    </location>
</feature>
<feature type="transmembrane region" description="Helical" evidence="2">
    <location>
        <begin position="188"/>
        <end position="209"/>
    </location>
</feature>
<dbReference type="Proteomes" id="UP001226691">
    <property type="component" value="Unassembled WGS sequence"/>
</dbReference>
<evidence type="ECO:0008006" key="5">
    <source>
        <dbReference type="Google" id="ProtNLM"/>
    </source>
</evidence>
<keyword evidence="4" id="KW-1185">Reference proteome</keyword>
<protein>
    <recommendedName>
        <fullName evidence="5">SMODS and SLOG-associating 2TM effector domain-containing protein</fullName>
    </recommendedName>
</protein>
<evidence type="ECO:0000256" key="2">
    <source>
        <dbReference type="SAM" id="Phobius"/>
    </source>
</evidence>
<gene>
    <name evidence="3" type="ORF">QE412_003470</name>
</gene>
<keyword evidence="2" id="KW-0472">Membrane</keyword>
<feature type="region of interest" description="Disordered" evidence="1">
    <location>
        <begin position="1"/>
        <end position="38"/>
    </location>
</feature>
<organism evidence="3 4">
    <name type="scientific">Microbacterium trichothecenolyticum</name>
    <name type="common">Aureobacterium trichothecenolyticum</name>
    <dbReference type="NCBI Taxonomy" id="69370"/>
    <lineage>
        <taxon>Bacteria</taxon>
        <taxon>Bacillati</taxon>
        <taxon>Actinomycetota</taxon>
        <taxon>Actinomycetes</taxon>
        <taxon>Micrococcales</taxon>
        <taxon>Microbacteriaceae</taxon>
        <taxon>Microbacterium</taxon>
    </lineage>
</organism>
<comment type="caution">
    <text evidence="3">The sequence shown here is derived from an EMBL/GenBank/DDBJ whole genome shotgun (WGS) entry which is preliminary data.</text>
</comment>
<feature type="compositionally biased region" description="Basic and acidic residues" evidence="1">
    <location>
        <begin position="8"/>
        <end position="24"/>
    </location>
</feature>
<name>A0ABU0TZ14_MICTR</name>
<feature type="transmembrane region" description="Helical" evidence="2">
    <location>
        <begin position="215"/>
        <end position="236"/>
    </location>
</feature>
<feature type="transmembrane region" description="Helical" evidence="2">
    <location>
        <begin position="102"/>
        <end position="120"/>
    </location>
</feature>
<dbReference type="RefSeq" id="WP_307486777.1">
    <property type="nucleotide sequence ID" value="NZ_JAUTBF010000001.1"/>
</dbReference>
<accession>A0ABU0TZ14</accession>
<evidence type="ECO:0000313" key="3">
    <source>
        <dbReference type="EMBL" id="MDQ1124897.1"/>
    </source>
</evidence>
<evidence type="ECO:0000256" key="1">
    <source>
        <dbReference type="SAM" id="MobiDB-lite"/>
    </source>
</evidence>
<evidence type="ECO:0000313" key="4">
    <source>
        <dbReference type="Proteomes" id="UP001226691"/>
    </source>
</evidence>
<keyword evidence="2" id="KW-1133">Transmembrane helix</keyword>